<proteinExistence type="predicted"/>
<sequence>MQRSIRNWRLWCMILTTAATACFVAGLALPFVQVAPGEKLGPIEGLVVWFLSDDQTYSLLGSIDAIWREHTFLGGVAFAFSILLPTLKLLTLTLSALRLKDMRRIAFYRAWAERMGPWSMLEVFLVAFSLLLTKSLPFGTVIHPLAGFYFFWASIILSLIAALTLPRHDPSKVAADSATIGGELAPSPE</sequence>
<organism evidence="2 3">
    <name type="scientific">Blastopirellula retiformator</name>
    <dbReference type="NCBI Taxonomy" id="2527970"/>
    <lineage>
        <taxon>Bacteria</taxon>
        <taxon>Pseudomonadati</taxon>
        <taxon>Planctomycetota</taxon>
        <taxon>Planctomycetia</taxon>
        <taxon>Pirellulales</taxon>
        <taxon>Pirellulaceae</taxon>
        <taxon>Blastopirellula</taxon>
    </lineage>
</organism>
<reference evidence="2 3" key="1">
    <citation type="submission" date="2019-02" db="EMBL/GenBank/DDBJ databases">
        <title>Deep-cultivation of Planctomycetes and their phenomic and genomic characterization uncovers novel biology.</title>
        <authorList>
            <person name="Wiegand S."/>
            <person name="Jogler M."/>
            <person name="Boedeker C."/>
            <person name="Pinto D."/>
            <person name="Vollmers J."/>
            <person name="Rivas-Marin E."/>
            <person name="Kohn T."/>
            <person name="Peeters S.H."/>
            <person name="Heuer A."/>
            <person name="Rast P."/>
            <person name="Oberbeckmann S."/>
            <person name="Bunk B."/>
            <person name="Jeske O."/>
            <person name="Meyerdierks A."/>
            <person name="Storesund J.E."/>
            <person name="Kallscheuer N."/>
            <person name="Luecker S."/>
            <person name="Lage O.M."/>
            <person name="Pohl T."/>
            <person name="Merkel B.J."/>
            <person name="Hornburger P."/>
            <person name="Mueller R.-W."/>
            <person name="Bruemmer F."/>
            <person name="Labrenz M."/>
            <person name="Spormann A.M."/>
            <person name="Op Den Camp H."/>
            <person name="Overmann J."/>
            <person name="Amann R."/>
            <person name="Jetten M.S.M."/>
            <person name="Mascher T."/>
            <person name="Medema M.H."/>
            <person name="Devos D.P."/>
            <person name="Kaster A.-K."/>
            <person name="Ovreas L."/>
            <person name="Rohde M."/>
            <person name="Galperin M.Y."/>
            <person name="Jogler C."/>
        </authorList>
    </citation>
    <scope>NUCLEOTIDE SEQUENCE [LARGE SCALE GENOMIC DNA]</scope>
    <source>
        <strain evidence="2 3">Enr8</strain>
    </source>
</reference>
<gene>
    <name evidence="2" type="ORF">Enr8_38270</name>
</gene>
<evidence type="ECO:0000313" key="2">
    <source>
        <dbReference type="EMBL" id="TWT31902.1"/>
    </source>
</evidence>
<feature type="transmembrane region" description="Helical" evidence="1">
    <location>
        <begin position="115"/>
        <end position="133"/>
    </location>
</feature>
<accession>A0A5C5V2F5</accession>
<dbReference type="PROSITE" id="PS51257">
    <property type="entry name" value="PROKAR_LIPOPROTEIN"/>
    <property type="match status" value="1"/>
</dbReference>
<dbReference type="RefSeq" id="WP_146434419.1">
    <property type="nucleotide sequence ID" value="NZ_SJPF01000004.1"/>
</dbReference>
<dbReference type="OrthoDB" id="9800207at2"/>
<feature type="transmembrane region" description="Helical" evidence="1">
    <location>
        <begin position="12"/>
        <end position="32"/>
    </location>
</feature>
<evidence type="ECO:0000313" key="3">
    <source>
        <dbReference type="Proteomes" id="UP000318878"/>
    </source>
</evidence>
<feature type="transmembrane region" description="Helical" evidence="1">
    <location>
        <begin position="145"/>
        <end position="165"/>
    </location>
</feature>
<dbReference type="Proteomes" id="UP000318878">
    <property type="component" value="Unassembled WGS sequence"/>
</dbReference>
<keyword evidence="3" id="KW-1185">Reference proteome</keyword>
<keyword evidence="1" id="KW-0812">Transmembrane</keyword>
<dbReference type="Pfam" id="PF04403">
    <property type="entry name" value="PqiA"/>
    <property type="match status" value="1"/>
</dbReference>
<keyword evidence="1" id="KW-0472">Membrane</keyword>
<dbReference type="InterPro" id="IPR007498">
    <property type="entry name" value="PqiA-like"/>
</dbReference>
<comment type="caution">
    <text evidence="2">The sequence shown here is derived from an EMBL/GenBank/DDBJ whole genome shotgun (WGS) entry which is preliminary data.</text>
</comment>
<keyword evidence="1" id="KW-1133">Transmembrane helix</keyword>
<dbReference type="EMBL" id="SJPF01000004">
    <property type="protein sequence ID" value="TWT31902.1"/>
    <property type="molecule type" value="Genomic_DNA"/>
</dbReference>
<dbReference type="AlphaFoldDB" id="A0A5C5V2F5"/>
<name>A0A5C5V2F5_9BACT</name>
<protein>
    <submittedName>
        <fullName evidence="2">Paraquat-inducible protein A</fullName>
    </submittedName>
</protein>
<feature type="transmembrane region" description="Helical" evidence="1">
    <location>
        <begin position="72"/>
        <end position="94"/>
    </location>
</feature>
<evidence type="ECO:0000256" key="1">
    <source>
        <dbReference type="SAM" id="Phobius"/>
    </source>
</evidence>